<protein>
    <submittedName>
        <fullName evidence="3">Uncharacterized protein</fullName>
    </submittedName>
</protein>
<keyword evidence="1" id="KW-0143">Chaperone</keyword>
<dbReference type="PANTHER" id="PTHR12828:SF3">
    <property type="entry name" value="PROTEASOME MATURATION PROTEIN"/>
    <property type="match status" value="1"/>
</dbReference>
<reference evidence="3" key="1">
    <citation type="submission" date="2023-05" db="EMBL/GenBank/DDBJ databases">
        <title>Nepenthes gracilis genome sequencing.</title>
        <authorList>
            <person name="Fukushima K."/>
        </authorList>
    </citation>
    <scope>NUCLEOTIDE SEQUENCE</scope>
    <source>
        <strain evidence="3">SING2019-196</strain>
    </source>
</reference>
<dbReference type="PANTHER" id="PTHR12828">
    <property type="entry name" value="PROTEASOME MATURATION PROTEIN UMP1"/>
    <property type="match status" value="1"/>
</dbReference>
<dbReference type="Proteomes" id="UP001279734">
    <property type="component" value="Unassembled WGS sequence"/>
</dbReference>
<dbReference type="GO" id="GO:0005737">
    <property type="term" value="C:cytoplasm"/>
    <property type="evidence" value="ECO:0007669"/>
    <property type="project" value="TreeGrafter"/>
</dbReference>
<gene>
    <name evidence="3" type="ORF">Nepgr_022518</name>
</gene>
<keyword evidence="4" id="KW-1185">Reference proteome</keyword>
<comment type="similarity">
    <text evidence="2">Belongs to the POMP/UMP1 family.</text>
</comment>
<evidence type="ECO:0000256" key="1">
    <source>
        <dbReference type="ARBA" id="ARBA00023186"/>
    </source>
</evidence>
<sequence length="273" mass="30650">MEATKTIAPEIGGIQNNALRFVLQGVKGDTVEFHPLQSAYNSADMFSFNCANDRIYSSRSLVKKMQVEMMKKVLANTYGTALPLKIDLVMKILSSLGGDDEAPQPKESTLAQASLSVISSVLPTLEKSMLDSCGKNPCSCGKNRQRLLYSLRCPAPSPRFIPSWFNCSAGPRSYCSSNRDSFHLQCRALKCWDGQELEVDEESELMPNDRDFQRCWFRGTVLELLWKQMKIQYDEKEDKDGSCRKQTCRSTSAAAFYVVEADVRSSHEACAEY</sequence>
<dbReference type="InterPro" id="IPR008012">
    <property type="entry name" value="Ump1"/>
</dbReference>
<dbReference type="EMBL" id="BSYO01000022">
    <property type="protein sequence ID" value="GMH20677.1"/>
    <property type="molecule type" value="Genomic_DNA"/>
</dbReference>
<evidence type="ECO:0000313" key="3">
    <source>
        <dbReference type="EMBL" id="GMH20677.1"/>
    </source>
</evidence>
<organism evidence="3 4">
    <name type="scientific">Nepenthes gracilis</name>
    <name type="common">Slender pitcher plant</name>
    <dbReference type="NCBI Taxonomy" id="150966"/>
    <lineage>
        <taxon>Eukaryota</taxon>
        <taxon>Viridiplantae</taxon>
        <taxon>Streptophyta</taxon>
        <taxon>Embryophyta</taxon>
        <taxon>Tracheophyta</taxon>
        <taxon>Spermatophyta</taxon>
        <taxon>Magnoliopsida</taxon>
        <taxon>eudicotyledons</taxon>
        <taxon>Gunneridae</taxon>
        <taxon>Pentapetalae</taxon>
        <taxon>Caryophyllales</taxon>
        <taxon>Nepenthaceae</taxon>
        <taxon>Nepenthes</taxon>
    </lineage>
</organism>
<accession>A0AAD3T141</accession>
<proteinExistence type="inferred from homology"/>
<name>A0AAD3T141_NEPGR</name>
<evidence type="ECO:0000256" key="2">
    <source>
        <dbReference type="ARBA" id="ARBA00043974"/>
    </source>
</evidence>
<comment type="caution">
    <text evidence="3">The sequence shown here is derived from an EMBL/GenBank/DDBJ whole genome shotgun (WGS) entry which is preliminary data.</text>
</comment>
<evidence type="ECO:0000313" key="4">
    <source>
        <dbReference type="Proteomes" id="UP001279734"/>
    </source>
</evidence>
<dbReference type="GO" id="GO:0043248">
    <property type="term" value="P:proteasome assembly"/>
    <property type="evidence" value="ECO:0007669"/>
    <property type="project" value="InterPro"/>
</dbReference>
<dbReference type="GO" id="GO:0005634">
    <property type="term" value="C:nucleus"/>
    <property type="evidence" value="ECO:0007669"/>
    <property type="project" value="TreeGrafter"/>
</dbReference>
<dbReference type="AlphaFoldDB" id="A0AAD3T141"/>